<gene>
    <name evidence="5" type="ORF">HGG74_07465</name>
</gene>
<dbReference type="GO" id="GO:0031388">
    <property type="term" value="P:organic acid phosphorylation"/>
    <property type="evidence" value="ECO:0007669"/>
    <property type="project" value="UniProtKB-UniRule"/>
</dbReference>
<sequence length="332" mass="33303">MKILIAPDSFKGTYAAAEVAAHIAAGVRAAGASSVQLPVADGGEGTYEILRDALGGGLIETDTVGPWRDPLRASYALAADGTAVIGLAAASGITLPCSGERSALTADTYGTGLLMADAARRGADRIVVAAGGSATTDGGTGAVAAIEEHGGLRGAQVIVLSDVTTVFEDAAAVFGPQKGAGPEQVRQLTGRLHRQAEAFPRDPRGIARTGAAGGFSGGMWARYGAELVSGAGFVLDTVGFDRHAVDADAVIVGEGRLDSQTGQGKIISAILDRNPGKPVYAVVGSVSPDLGDYAGNFAGILVASDREAMREAGRQVADAVRQAASLSVACGS</sequence>
<keyword evidence="2 4" id="KW-0808">Transferase</keyword>
<keyword evidence="6" id="KW-1185">Reference proteome</keyword>
<evidence type="ECO:0000256" key="4">
    <source>
        <dbReference type="PIRNR" id="PIRNR006078"/>
    </source>
</evidence>
<dbReference type="InterPro" id="IPR036129">
    <property type="entry name" value="Glycerate_kinase_sf"/>
</dbReference>
<evidence type="ECO:0000256" key="1">
    <source>
        <dbReference type="ARBA" id="ARBA00006284"/>
    </source>
</evidence>
<dbReference type="AlphaFoldDB" id="A0A7X6K646"/>
<dbReference type="PANTHER" id="PTHR21599:SF0">
    <property type="entry name" value="GLYCERATE KINASE"/>
    <property type="match status" value="1"/>
</dbReference>
<dbReference type="InterPro" id="IPR018193">
    <property type="entry name" value="Glyc_kinase_flavodox-like_fold"/>
</dbReference>
<dbReference type="InterPro" id="IPR018197">
    <property type="entry name" value="Glycerate_kinase_RE-like"/>
</dbReference>
<dbReference type="SUPFAM" id="SSF110738">
    <property type="entry name" value="Glycerate kinase I"/>
    <property type="match status" value="1"/>
</dbReference>
<dbReference type="Proteomes" id="UP000544090">
    <property type="component" value="Unassembled WGS sequence"/>
</dbReference>
<protein>
    <submittedName>
        <fullName evidence="5">Glycerate kinase</fullName>
    </submittedName>
</protein>
<evidence type="ECO:0000313" key="5">
    <source>
        <dbReference type="EMBL" id="NKX54383.1"/>
    </source>
</evidence>
<dbReference type="GO" id="GO:0008887">
    <property type="term" value="F:glycerate kinase activity"/>
    <property type="evidence" value="ECO:0007669"/>
    <property type="project" value="UniProtKB-UniRule"/>
</dbReference>
<evidence type="ECO:0000313" key="6">
    <source>
        <dbReference type="Proteomes" id="UP000544090"/>
    </source>
</evidence>
<evidence type="ECO:0000256" key="2">
    <source>
        <dbReference type="ARBA" id="ARBA00022679"/>
    </source>
</evidence>
<dbReference type="RefSeq" id="WP_168485727.1">
    <property type="nucleotide sequence ID" value="NZ_JAAZSQ010000005.1"/>
</dbReference>
<evidence type="ECO:0000256" key="3">
    <source>
        <dbReference type="ARBA" id="ARBA00022777"/>
    </source>
</evidence>
<dbReference type="Gene3D" id="3.40.50.10350">
    <property type="entry name" value="Glycerate kinase, domain 1"/>
    <property type="match status" value="2"/>
</dbReference>
<organism evidence="5 6">
    <name type="scientific">Arthrobacter mobilis</name>
    <dbReference type="NCBI Taxonomy" id="2724944"/>
    <lineage>
        <taxon>Bacteria</taxon>
        <taxon>Bacillati</taxon>
        <taxon>Actinomycetota</taxon>
        <taxon>Actinomycetes</taxon>
        <taxon>Micrococcales</taxon>
        <taxon>Micrococcaceae</taxon>
        <taxon>Arthrobacter</taxon>
    </lineage>
</organism>
<comment type="similarity">
    <text evidence="1 4">Belongs to the glycerate kinase type-1 family.</text>
</comment>
<dbReference type="InterPro" id="IPR004381">
    <property type="entry name" value="Glycerate_kinase"/>
</dbReference>
<dbReference type="Pfam" id="PF02595">
    <property type="entry name" value="Gly_kinase"/>
    <property type="match status" value="2"/>
</dbReference>
<dbReference type="PIRSF" id="PIRSF006078">
    <property type="entry name" value="GlxK"/>
    <property type="match status" value="1"/>
</dbReference>
<name>A0A7X6K646_9MICC</name>
<keyword evidence="3 4" id="KW-0418">Kinase</keyword>
<dbReference type="PANTHER" id="PTHR21599">
    <property type="entry name" value="GLYCERATE KINASE"/>
    <property type="match status" value="1"/>
</dbReference>
<comment type="caution">
    <text evidence="5">The sequence shown here is derived from an EMBL/GenBank/DDBJ whole genome shotgun (WGS) entry which is preliminary data.</text>
</comment>
<dbReference type="EMBL" id="JAAZSQ010000005">
    <property type="protein sequence ID" value="NKX54383.1"/>
    <property type="molecule type" value="Genomic_DNA"/>
</dbReference>
<dbReference type="Gene3D" id="3.90.1510.10">
    <property type="entry name" value="Glycerate kinase, domain 2"/>
    <property type="match status" value="2"/>
</dbReference>
<reference evidence="5 6" key="1">
    <citation type="submission" date="2020-04" db="EMBL/GenBank/DDBJ databases">
        <title>Arthrobacter sp. nov.</title>
        <authorList>
            <person name="Liu S."/>
        </authorList>
    </citation>
    <scope>NUCLEOTIDE SEQUENCE [LARGE SCALE GENOMIC DNA]</scope>
    <source>
        <strain evidence="5 6">E918</strain>
    </source>
</reference>
<proteinExistence type="inferred from homology"/>
<accession>A0A7X6K646</accession>